<evidence type="ECO:0000313" key="10">
    <source>
        <dbReference type="Proteomes" id="UP000298458"/>
    </source>
</evidence>
<evidence type="ECO:0000313" key="9">
    <source>
        <dbReference type="EMBL" id="TGK09107.1"/>
    </source>
</evidence>
<dbReference type="GO" id="GO:0008233">
    <property type="term" value="F:peptidase activity"/>
    <property type="evidence" value="ECO:0007669"/>
    <property type="project" value="UniProtKB-KW"/>
</dbReference>
<dbReference type="GO" id="GO:0106300">
    <property type="term" value="P:protein-DNA covalent cross-linking repair"/>
    <property type="evidence" value="ECO:0007669"/>
    <property type="project" value="InterPro"/>
</dbReference>
<dbReference type="Proteomes" id="UP000298458">
    <property type="component" value="Unassembled WGS sequence"/>
</dbReference>
<comment type="similarity">
    <text evidence="1 8">Belongs to the SOS response-associated peptidase family.</text>
</comment>
<accession>A0A4R9GDG4</accession>
<keyword evidence="7" id="KW-0456">Lyase</keyword>
<dbReference type="Gene3D" id="3.90.1680.10">
    <property type="entry name" value="SOS response associated peptidase-like"/>
    <property type="match status" value="1"/>
</dbReference>
<comment type="caution">
    <text evidence="9">The sequence shown here is derived from an EMBL/GenBank/DDBJ whole genome shotgun (WGS) entry which is preliminary data.</text>
</comment>
<evidence type="ECO:0000256" key="3">
    <source>
        <dbReference type="ARBA" id="ARBA00022763"/>
    </source>
</evidence>
<dbReference type="EC" id="3.4.-.-" evidence="8"/>
<evidence type="ECO:0000256" key="2">
    <source>
        <dbReference type="ARBA" id="ARBA00022670"/>
    </source>
</evidence>
<dbReference type="GO" id="GO:0016829">
    <property type="term" value="F:lyase activity"/>
    <property type="evidence" value="ECO:0007669"/>
    <property type="project" value="UniProtKB-KW"/>
</dbReference>
<evidence type="ECO:0000256" key="5">
    <source>
        <dbReference type="ARBA" id="ARBA00023124"/>
    </source>
</evidence>
<gene>
    <name evidence="9" type="ORF">EHO60_13530</name>
</gene>
<dbReference type="AlphaFoldDB" id="A0A4R9GDG4"/>
<keyword evidence="2 8" id="KW-0645">Protease</keyword>
<dbReference type="PANTHER" id="PTHR13604">
    <property type="entry name" value="DC12-RELATED"/>
    <property type="match status" value="1"/>
</dbReference>
<keyword evidence="6" id="KW-0238">DNA-binding</keyword>
<dbReference type="Pfam" id="PF02586">
    <property type="entry name" value="SRAP"/>
    <property type="match status" value="1"/>
</dbReference>
<dbReference type="OrthoDB" id="9782620at2"/>
<name>A0A4R9GDG4_9LEPT</name>
<keyword evidence="4 8" id="KW-0378">Hydrolase</keyword>
<dbReference type="EMBL" id="RQET01000009">
    <property type="protein sequence ID" value="TGK09107.1"/>
    <property type="molecule type" value="Genomic_DNA"/>
</dbReference>
<evidence type="ECO:0000256" key="4">
    <source>
        <dbReference type="ARBA" id="ARBA00022801"/>
    </source>
</evidence>
<keyword evidence="5" id="KW-0190">Covalent protein-DNA linkage</keyword>
<reference evidence="9" key="1">
    <citation type="journal article" date="2019" name="PLoS Negl. Trop. Dis.">
        <title>Revisiting the worldwide diversity of Leptospira species in the environment.</title>
        <authorList>
            <person name="Vincent A.T."/>
            <person name="Schiettekatte O."/>
            <person name="Bourhy P."/>
            <person name="Veyrier F.J."/>
            <person name="Picardeau M."/>
        </authorList>
    </citation>
    <scope>NUCLEOTIDE SEQUENCE [LARGE SCALE GENOMIC DNA]</scope>
    <source>
        <strain evidence="9">SSW15</strain>
    </source>
</reference>
<dbReference type="GO" id="GO:0006508">
    <property type="term" value="P:proteolysis"/>
    <property type="evidence" value="ECO:0007669"/>
    <property type="project" value="UniProtKB-KW"/>
</dbReference>
<dbReference type="SUPFAM" id="SSF143081">
    <property type="entry name" value="BB1717-like"/>
    <property type="match status" value="1"/>
</dbReference>
<keyword evidence="10" id="KW-1185">Reference proteome</keyword>
<dbReference type="InterPro" id="IPR036590">
    <property type="entry name" value="SRAP-like"/>
</dbReference>
<organism evidence="9 10">
    <name type="scientific">Leptospira fletcheri</name>
    <dbReference type="NCBI Taxonomy" id="2484981"/>
    <lineage>
        <taxon>Bacteria</taxon>
        <taxon>Pseudomonadati</taxon>
        <taxon>Spirochaetota</taxon>
        <taxon>Spirochaetia</taxon>
        <taxon>Leptospirales</taxon>
        <taxon>Leptospiraceae</taxon>
        <taxon>Leptospira</taxon>
    </lineage>
</organism>
<protein>
    <recommendedName>
        <fullName evidence="8">Abasic site processing protein</fullName>
        <ecNumber evidence="8">3.4.-.-</ecNumber>
    </recommendedName>
</protein>
<dbReference type="InterPro" id="IPR003738">
    <property type="entry name" value="SRAP"/>
</dbReference>
<sequence>MCDSYRLPSDADQIVSQFRIENETAEIGEKFRMDREVFPGDIAPVLILQSEERVLKNYKWGVWNSKTQKYETVARIESFKTSPLWKDAIKSSRCLIPASSFSEWKTLSETERINVEINHKSTELFAFAGLHVHYHEGGQIIPGFAIITVPASLEMTPVGERQPGVITQEDYSSWLDGAADPISLVRSERGIVFEIKKDPSTEAEDLSSG</sequence>
<evidence type="ECO:0000256" key="6">
    <source>
        <dbReference type="ARBA" id="ARBA00023125"/>
    </source>
</evidence>
<keyword evidence="3" id="KW-0227">DNA damage</keyword>
<evidence type="ECO:0000256" key="8">
    <source>
        <dbReference type="RuleBase" id="RU364100"/>
    </source>
</evidence>
<dbReference type="GO" id="GO:0003697">
    <property type="term" value="F:single-stranded DNA binding"/>
    <property type="evidence" value="ECO:0007669"/>
    <property type="project" value="InterPro"/>
</dbReference>
<dbReference type="PANTHER" id="PTHR13604:SF0">
    <property type="entry name" value="ABASIC SITE PROCESSING PROTEIN HMCES"/>
    <property type="match status" value="1"/>
</dbReference>
<evidence type="ECO:0000256" key="1">
    <source>
        <dbReference type="ARBA" id="ARBA00008136"/>
    </source>
</evidence>
<evidence type="ECO:0000256" key="7">
    <source>
        <dbReference type="ARBA" id="ARBA00023239"/>
    </source>
</evidence>
<proteinExistence type="inferred from homology"/>